<protein>
    <submittedName>
        <fullName evidence="1">Uncharacterized protein</fullName>
    </submittedName>
</protein>
<dbReference type="EMBL" id="JBBWRZ010000002">
    <property type="protein sequence ID" value="KAK8244669.1"/>
    <property type="molecule type" value="Genomic_DNA"/>
</dbReference>
<keyword evidence="2" id="KW-1185">Reference proteome</keyword>
<proteinExistence type="predicted"/>
<gene>
    <name evidence="1" type="ORF">HDK90DRAFT_463477</name>
</gene>
<dbReference type="Proteomes" id="UP001492380">
    <property type="component" value="Unassembled WGS sequence"/>
</dbReference>
<name>A0ABR1Z124_9PEZI</name>
<evidence type="ECO:0000313" key="2">
    <source>
        <dbReference type="Proteomes" id="UP001492380"/>
    </source>
</evidence>
<reference evidence="1 2" key="1">
    <citation type="submission" date="2024-04" db="EMBL/GenBank/DDBJ databases">
        <title>Phyllosticta paracitricarpa is synonymous to the EU quarantine fungus P. citricarpa based on phylogenomic analyses.</title>
        <authorList>
            <consortium name="Lawrence Berkeley National Laboratory"/>
            <person name="Van Ingen-Buijs V.A."/>
            <person name="Van Westerhoven A.C."/>
            <person name="Haridas S."/>
            <person name="Skiadas P."/>
            <person name="Martin F."/>
            <person name="Groenewald J.Z."/>
            <person name="Crous P.W."/>
            <person name="Seidl M.F."/>
        </authorList>
    </citation>
    <scope>NUCLEOTIDE SEQUENCE [LARGE SCALE GENOMIC DNA]</scope>
    <source>
        <strain evidence="1 2">CBS 123374</strain>
    </source>
</reference>
<organism evidence="1 2">
    <name type="scientific">Phyllosticta capitalensis</name>
    <dbReference type="NCBI Taxonomy" id="121624"/>
    <lineage>
        <taxon>Eukaryota</taxon>
        <taxon>Fungi</taxon>
        <taxon>Dikarya</taxon>
        <taxon>Ascomycota</taxon>
        <taxon>Pezizomycotina</taxon>
        <taxon>Dothideomycetes</taxon>
        <taxon>Dothideomycetes incertae sedis</taxon>
        <taxon>Botryosphaeriales</taxon>
        <taxon>Phyllostictaceae</taxon>
        <taxon>Phyllosticta</taxon>
    </lineage>
</organism>
<comment type="caution">
    <text evidence="1">The sequence shown here is derived from an EMBL/GenBank/DDBJ whole genome shotgun (WGS) entry which is preliminary data.</text>
</comment>
<accession>A0ABR1Z124</accession>
<sequence length="387" mass="42467">MTYFGISGSPSSGPVFARERESSIEVMVLDKHYYNHMGHDGGFEGDWVVNAGEDEIIGVDLYGAGEGVRAEWLIVCFRGDSYCYYLKSQREHHDTTVSLNTLSCFPPTIPREQYGTVSSQNDVPFPYIAPSSSDPMLPREQQTALSFTDATNTVEKDGATNVKGIRMDENYYNHYPALAPHISHKASANFSVPIPNSPEGVTTSENCFDNHPNCPPPAPRLSSAVPVPSASPNVPPPYVLLPITGPIYYTCKSPQRQVHEHIDDYTETQRCSREKTSHHQHEQLPYQHVGQMTPRHARARVTFSSAPVYSTPMSDYGSNPFNGSTSSPITGCGSTLLSVNNSSSANQGGPLIYDTAGTVYSSPIPPKKAKKRVRFLLENGEVCKGCR</sequence>
<evidence type="ECO:0000313" key="1">
    <source>
        <dbReference type="EMBL" id="KAK8244669.1"/>
    </source>
</evidence>